<accession>A9ES03</accession>
<dbReference type="BioCyc" id="SCEL448385:SCE_RS36765-MONOMER"/>
<reference evidence="7 8" key="1">
    <citation type="journal article" date="2007" name="Nat. Biotechnol.">
        <title>Complete genome sequence of the myxobacterium Sorangium cellulosum.</title>
        <authorList>
            <person name="Schneiker S."/>
            <person name="Perlova O."/>
            <person name="Kaiser O."/>
            <person name="Gerth K."/>
            <person name="Alici A."/>
            <person name="Altmeyer M.O."/>
            <person name="Bartels D."/>
            <person name="Bekel T."/>
            <person name="Beyer S."/>
            <person name="Bode E."/>
            <person name="Bode H.B."/>
            <person name="Bolten C.J."/>
            <person name="Choudhuri J.V."/>
            <person name="Doss S."/>
            <person name="Elnakady Y.A."/>
            <person name="Frank B."/>
            <person name="Gaigalat L."/>
            <person name="Goesmann A."/>
            <person name="Groeger C."/>
            <person name="Gross F."/>
            <person name="Jelsbak L."/>
            <person name="Jelsbak L."/>
            <person name="Kalinowski J."/>
            <person name="Kegler C."/>
            <person name="Knauber T."/>
            <person name="Konietzny S."/>
            <person name="Kopp M."/>
            <person name="Krause L."/>
            <person name="Krug D."/>
            <person name="Linke B."/>
            <person name="Mahmud T."/>
            <person name="Martinez-Arias R."/>
            <person name="McHardy A.C."/>
            <person name="Merai M."/>
            <person name="Meyer F."/>
            <person name="Mormann S."/>
            <person name="Munoz-Dorado J."/>
            <person name="Perez J."/>
            <person name="Pradella S."/>
            <person name="Rachid S."/>
            <person name="Raddatz G."/>
            <person name="Rosenau F."/>
            <person name="Rueckert C."/>
            <person name="Sasse F."/>
            <person name="Scharfe M."/>
            <person name="Schuster S.C."/>
            <person name="Suen G."/>
            <person name="Treuner-Lange A."/>
            <person name="Velicer G.J."/>
            <person name="Vorholter F.-J."/>
            <person name="Weissman K.J."/>
            <person name="Welch R.D."/>
            <person name="Wenzel S.C."/>
            <person name="Whitworth D.E."/>
            <person name="Wilhelm S."/>
            <person name="Wittmann C."/>
            <person name="Bloecker H."/>
            <person name="Puehler A."/>
            <person name="Mueller R."/>
        </authorList>
    </citation>
    <scope>NUCLEOTIDE SEQUENCE [LARGE SCALE GENOMIC DNA]</scope>
    <source>
        <strain evidence="8">So ce56</strain>
    </source>
</reference>
<evidence type="ECO:0000256" key="4">
    <source>
        <dbReference type="ARBA" id="ARBA00023136"/>
    </source>
</evidence>
<dbReference type="HOGENOM" id="CLU_037316_0_0_7"/>
<dbReference type="EMBL" id="AM746676">
    <property type="protein sequence ID" value="CAN97342.1"/>
    <property type="molecule type" value="Genomic_DNA"/>
</dbReference>
<dbReference type="GO" id="GO:0016020">
    <property type="term" value="C:membrane"/>
    <property type="evidence" value="ECO:0007669"/>
    <property type="project" value="UniProtKB-SubCell"/>
</dbReference>
<sequence>MSRGIARRLDTAILLAIARRPRLNSEFHVVVAVGGVLHGDVLVPVRGVLEGLVDAAGFDAGPDALLIFQVASEEGHRLRLLRLLVLLVLLAITIDISHGRPPDGMTALRRSRRGEHSFNRPALHVKFCQAHRLYPGDGCDFLRILRSCTLARPLMPAGFSRSIHAIATDGHRGSIVGAALGALLLGGWLAWFFLARVGQYEASVSARLEVGQAAHRVETPLGGRVAAVRLDLLGAEVAAGDVLVELDVEPLRRDMDDKQARLSAIAGQMGPLRAEIAARSRALRDGAEAARARIDEAKARLKEAEAGARFQELEAARAVRLRQDGLVSEAEAARLAAEALSRRSATEALDRAAARADVERRTGQSEQQAELARLDREAASLEGERLVLEATIAGLLAEIERRKIRSPIAGRVGEITVLRAGSFVREGDVVAAVVPPGELRVIAEFPPSSVGRIRAGQAGRLRLDAFPWTEYGTLATTVERVASEAQEGRIRVELGVRPDPASPIPMQHGLPGNVVIEMERVSPASLVLRAAGQIVRVRGGADG</sequence>
<proteinExistence type="predicted"/>
<keyword evidence="5" id="KW-0175">Coiled coil</keyword>
<dbReference type="Proteomes" id="UP000002139">
    <property type="component" value="Chromosome"/>
</dbReference>
<dbReference type="eggNOG" id="COG1566">
    <property type="taxonomic scope" value="Bacteria"/>
</dbReference>
<name>A9ES03_SORC5</name>
<keyword evidence="2 6" id="KW-0812">Transmembrane</keyword>
<keyword evidence="3 6" id="KW-1133">Transmembrane helix</keyword>
<evidence type="ECO:0000256" key="2">
    <source>
        <dbReference type="ARBA" id="ARBA00022692"/>
    </source>
</evidence>
<dbReference type="PANTHER" id="PTHR30386">
    <property type="entry name" value="MEMBRANE FUSION SUBUNIT OF EMRAB-TOLC MULTIDRUG EFFLUX PUMP"/>
    <property type="match status" value="1"/>
</dbReference>
<comment type="subcellular location">
    <subcellularLocation>
        <location evidence="1">Membrane</location>
        <topology evidence="1">Single-pass membrane protein</topology>
    </subcellularLocation>
</comment>
<dbReference type="Gene3D" id="2.40.30.170">
    <property type="match status" value="1"/>
</dbReference>
<dbReference type="STRING" id="448385.sce7173"/>
<gene>
    <name evidence="7" type="ordered locus">sce7173</name>
</gene>
<feature type="coiled-coil region" evidence="5">
    <location>
        <begin position="364"/>
        <end position="391"/>
    </location>
</feature>
<dbReference type="KEGG" id="scl:sce7173"/>
<evidence type="ECO:0000256" key="6">
    <source>
        <dbReference type="SAM" id="Phobius"/>
    </source>
</evidence>
<evidence type="ECO:0000256" key="1">
    <source>
        <dbReference type="ARBA" id="ARBA00004167"/>
    </source>
</evidence>
<dbReference type="PANTHER" id="PTHR30386:SF26">
    <property type="entry name" value="TRANSPORT PROTEIN COMB"/>
    <property type="match status" value="1"/>
</dbReference>
<dbReference type="InterPro" id="IPR050739">
    <property type="entry name" value="MFP"/>
</dbReference>
<evidence type="ECO:0000256" key="5">
    <source>
        <dbReference type="SAM" id="Coils"/>
    </source>
</evidence>
<keyword evidence="8" id="KW-1185">Reference proteome</keyword>
<protein>
    <submittedName>
        <fullName evidence="7">Secretion protein</fullName>
    </submittedName>
</protein>
<feature type="coiled-coil region" evidence="5">
    <location>
        <begin position="280"/>
        <end position="314"/>
    </location>
</feature>
<dbReference type="Gene3D" id="1.10.287.470">
    <property type="entry name" value="Helix hairpin bin"/>
    <property type="match status" value="1"/>
</dbReference>
<dbReference type="Gene3D" id="2.40.50.100">
    <property type="match status" value="1"/>
</dbReference>
<dbReference type="PRINTS" id="PR01490">
    <property type="entry name" value="RTXTOXIND"/>
</dbReference>
<evidence type="ECO:0000256" key="3">
    <source>
        <dbReference type="ARBA" id="ARBA00022989"/>
    </source>
</evidence>
<keyword evidence="4 6" id="KW-0472">Membrane</keyword>
<dbReference type="AlphaFoldDB" id="A9ES03"/>
<evidence type="ECO:0000313" key="7">
    <source>
        <dbReference type="EMBL" id="CAN97342.1"/>
    </source>
</evidence>
<evidence type="ECO:0000313" key="8">
    <source>
        <dbReference type="Proteomes" id="UP000002139"/>
    </source>
</evidence>
<organism evidence="7 8">
    <name type="scientific">Sorangium cellulosum (strain So ce56)</name>
    <name type="common">Polyangium cellulosum (strain So ce56)</name>
    <dbReference type="NCBI Taxonomy" id="448385"/>
    <lineage>
        <taxon>Bacteria</taxon>
        <taxon>Pseudomonadati</taxon>
        <taxon>Myxococcota</taxon>
        <taxon>Polyangia</taxon>
        <taxon>Polyangiales</taxon>
        <taxon>Polyangiaceae</taxon>
        <taxon>Sorangium</taxon>
    </lineage>
</organism>
<feature type="transmembrane region" description="Helical" evidence="6">
    <location>
        <begin position="175"/>
        <end position="194"/>
    </location>
</feature>